<comment type="caution">
    <text evidence="8">The sequence shown here is derived from an EMBL/GenBank/DDBJ whole genome shotgun (WGS) entry which is preliminary data.</text>
</comment>
<keyword evidence="4" id="KW-0408">Iron</keyword>
<dbReference type="InterPro" id="IPR017900">
    <property type="entry name" value="4Fe4S_Fe_S_CS"/>
</dbReference>
<feature type="chain" id="PRO_5007578601" evidence="6">
    <location>
        <begin position="23"/>
        <end position="223"/>
    </location>
</feature>
<reference evidence="8 9" key="1">
    <citation type="submission" date="2015-11" db="EMBL/GenBank/DDBJ databases">
        <title>Draft genome of Sulfurovum riftiae 1812E, a member of the Epsilonproteobacteria isolated from the tube of the deep-sea hydrothermal vent tubewom Riftia pachyptila.</title>
        <authorList>
            <person name="Vetriani C."/>
            <person name="Giovannelli D."/>
        </authorList>
    </citation>
    <scope>NUCLEOTIDE SEQUENCE [LARGE SCALE GENOMIC DNA]</scope>
    <source>
        <strain evidence="8 9">1812E</strain>
    </source>
</reference>
<evidence type="ECO:0000256" key="5">
    <source>
        <dbReference type="ARBA" id="ARBA00023014"/>
    </source>
</evidence>
<dbReference type="Gene3D" id="3.30.70.20">
    <property type="match status" value="2"/>
</dbReference>
<evidence type="ECO:0000256" key="1">
    <source>
        <dbReference type="ARBA" id="ARBA00022485"/>
    </source>
</evidence>
<dbReference type="GO" id="GO:0046872">
    <property type="term" value="F:metal ion binding"/>
    <property type="evidence" value="ECO:0007669"/>
    <property type="project" value="UniProtKB-KW"/>
</dbReference>
<dbReference type="Proteomes" id="UP000075359">
    <property type="component" value="Unassembled WGS sequence"/>
</dbReference>
<protein>
    <submittedName>
        <fullName evidence="8">4Fe-4S ferredoxin</fullName>
    </submittedName>
</protein>
<keyword evidence="5" id="KW-0411">Iron-sulfur</keyword>
<evidence type="ECO:0000256" key="3">
    <source>
        <dbReference type="ARBA" id="ARBA00022723"/>
    </source>
</evidence>
<evidence type="ECO:0000256" key="6">
    <source>
        <dbReference type="SAM" id="SignalP"/>
    </source>
</evidence>
<keyword evidence="9" id="KW-1185">Reference proteome</keyword>
<dbReference type="PANTHER" id="PTHR43177:SF9">
    <property type="entry name" value="PROTEIN NRFC"/>
    <property type="match status" value="1"/>
</dbReference>
<dbReference type="GO" id="GO:0051539">
    <property type="term" value="F:4 iron, 4 sulfur cluster binding"/>
    <property type="evidence" value="ECO:0007669"/>
    <property type="project" value="UniProtKB-KW"/>
</dbReference>
<evidence type="ECO:0000313" key="9">
    <source>
        <dbReference type="Proteomes" id="UP000075359"/>
    </source>
</evidence>
<dbReference type="CDD" id="cd10550">
    <property type="entry name" value="DMSOR_beta_like"/>
    <property type="match status" value="1"/>
</dbReference>
<gene>
    <name evidence="8" type="ORF">AS592_11250</name>
</gene>
<evidence type="ECO:0000313" key="8">
    <source>
        <dbReference type="EMBL" id="KYJ87778.1"/>
    </source>
</evidence>
<keyword evidence="3" id="KW-0479">Metal-binding</keyword>
<evidence type="ECO:0000256" key="2">
    <source>
        <dbReference type="ARBA" id="ARBA00022505"/>
    </source>
</evidence>
<dbReference type="SUPFAM" id="SSF54862">
    <property type="entry name" value="4Fe-4S ferredoxins"/>
    <property type="match status" value="1"/>
</dbReference>
<keyword evidence="1" id="KW-0004">4Fe-4S</keyword>
<keyword evidence="2" id="KW-0500">Molybdenum</keyword>
<feature type="signal peptide" evidence="6">
    <location>
        <begin position="1"/>
        <end position="22"/>
    </location>
</feature>
<dbReference type="PROSITE" id="PS51379">
    <property type="entry name" value="4FE4S_FER_2"/>
    <property type="match status" value="2"/>
</dbReference>
<dbReference type="InterPro" id="IPR019546">
    <property type="entry name" value="TAT_signal_bac_arc"/>
</dbReference>
<dbReference type="PROSITE" id="PS00198">
    <property type="entry name" value="4FE4S_FER_1"/>
    <property type="match status" value="1"/>
</dbReference>
<evidence type="ECO:0000256" key="4">
    <source>
        <dbReference type="ARBA" id="ARBA00023004"/>
    </source>
</evidence>
<dbReference type="STRING" id="1630136.AS592_11250"/>
<name>A0A151CJQ5_9BACT</name>
<dbReference type="Pfam" id="PF13247">
    <property type="entry name" value="Fer4_11"/>
    <property type="match status" value="1"/>
</dbReference>
<dbReference type="NCBIfam" id="TIGR01409">
    <property type="entry name" value="TAT_signal_seq"/>
    <property type="match status" value="1"/>
</dbReference>
<evidence type="ECO:0000259" key="7">
    <source>
        <dbReference type="PROSITE" id="PS51379"/>
    </source>
</evidence>
<sequence>MDRRTFLKTLAAAGIAASGAGAAFMLPGTNLMVMPNSKGYLVVDMGKCMGCDTCMMTCSLVHHGEASLSLSRIQIQQDAFQSWPNDIHMAVCHQCEDAPCVNACPVEADHVDIVHGNVRTIDPDRCIGCTQCIDACPWLPKRLQWNPETKKVQKCDLCANTPYLRDKGGPGGTQSCVKVCPVGAIAYIDKMPDQNDPTAYNVNLRDKAWKSLGMTDEDIVREG</sequence>
<dbReference type="InterPro" id="IPR017896">
    <property type="entry name" value="4Fe4S_Fe-S-bd"/>
</dbReference>
<dbReference type="AlphaFoldDB" id="A0A151CJQ5"/>
<dbReference type="EMBL" id="LNKT01000001">
    <property type="protein sequence ID" value="KYJ87778.1"/>
    <property type="molecule type" value="Genomic_DNA"/>
</dbReference>
<keyword evidence="6" id="KW-0732">Signal</keyword>
<dbReference type="PANTHER" id="PTHR43177">
    <property type="entry name" value="PROTEIN NRFC"/>
    <property type="match status" value="1"/>
</dbReference>
<dbReference type="Pfam" id="PF12800">
    <property type="entry name" value="Fer4_4"/>
    <property type="match status" value="1"/>
</dbReference>
<feature type="domain" description="4Fe-4S ferredoxin-type" evidence="7">
    <location>
        <begin position="117"/>
        <end position="148"/>
    </location>
</feature>
<dbReference type="InterPro" id="IPR050954">
    <property type="entry name" value="ET_IronSulfur_Cluster-Binding"/>
</dbReference>
<proteinExistence type="predicted"/>
<dbReference type="OrthoDB" id="9789030at2"/>
<accession>A0A151CJQ5</accession>
<feature type="domain" description="4Fe-4S ferredoxin-type" evidence="7">
    <location>
        <begin position="39"/>
        <end position="58"/>
    </location>
</feature>
<organism evidence="8 9">
    <name type="scientific">Sulfurovum riftiae</name>
    <dbReference type="NCBI Taxonomy" id="1630136"/>
    <lineage>
        <taxon>Bacteria</taxon>
        <taxon>Pseudomonadati</taxon>
        <taxon>Campylobacterota</taxon>
        <taxon>Epsilonproteobacteria</taxon>
        <taxon>Campylobacterales</taxon>
        <taxon>Sulfurovaceae</taxon>
        <taxon>Sulfurovum</taxon>
    </lineage>
</organism>